<dbReference type="Proteomes" id="UP000016944">
    <property type="component" value="Chromosome I"/>
</dbReference>
<proteinExistence type="predicted"/>
<dbReference type="AlphaFoldDB" id="U4Q823"/>
<dbReference type="EMBL" id="HG518322">
    <property type="protein sequence ID" value="CDI08721.1"/>
    <property type="molecule type" value="Genomic_DNA"/>
</dbReference>
<accession>U4Q823</accession>
<reference evidence="1 2" key="1">
    <citation type="journal article" date="2013" name="Genome Announc.">
        <title>Complete Genome Sequence of the Sesbania Symbiont and Rice Growth-Promoting Endophyte Rhizobium sp. Strain IRBG74.</title>
        <authorList>
            <person name="Crook M.B."/>
            <person name="Mitra S."/>
            <person name="Ane J.M."/>
            <person name="Sadowsky M.J."/>
            <person name="Gyaneshwar P."/>
        </authorList>
    </citation>
    <scope>NUCLEOTIDE SEQUENCE [LARGE SCALE GENOMIC DNA]</scope>
    <source>
        <strain evidence="1 2">IRBG74</strain>
    </source>
</reference>
<evidence type="ECO:0000313" key="1">
    <source>
        <dbReference type="EMBL" id="CDI08721.1"/>
    </source>
</evidence>
<dbReference type="RefSeq" id="WP_022556379.1">
    <property type="nucleotide sequence ID" value="NC_022535.1"/>
</dbReference>
<protein>
    <submittedName>
        <fullName evidence="1">Uncharacterized protein</fullName>
    </submittedName>
</protein>
<name>U4Q823_9HYPH</name>
<dbReference type="KEGG" id="rir:BN877_I1825"/>
<dbReference type="HOGENOM" id="CLU_2828296_0_0_5"/>
<evidence type="ECO:0000313" key="2">
    <source>
        <dbReference type="Proteomes" id="UP000016944"/>
    </source>
</evidence>
<organism evidence="1 2">
    <name type="scientific">Agrobacterium pusense</name>
    <dbReference type="NCBI Taxonomy" id="648995"/>
    <lineage>
        <taxon>Bacteria</taxon>
        <taxon>Pseudomonadati</taxon>
        <taxon>Pseudomonadota</taxon>
        <taxon>Alphaproteobacteria</taxon>
        <taxon>Hyphomicrobiales</taxon>
        <taxon>Rhizobiaceae</taxon>
        <taxon>Rhizobium/Agrobacterium group</taxon>
        <taxon>Agrobacterium</taxon>
    </lineage>
</organism>
<sequence length="66" mass="7320">MKKLHYFMFSYAAANGTFARVTMGWPDKYVNEGRIREARNAVLGGADACPIAVSYLGEMTREEAVS</sequence>
<gene>
    <name evidence="1" type="ORF">BN877_I1825</name>
</gene>